<organism evidence="3 4">
    <name type="scientific">Candidatus Daviesbacteria bacterium RIFCSPHIGHO2_02_FULL_36_13</name>
    <dbReference type="NCBI Taxonomy" id="1797768"/>
    <lineage>
        <taxon>Bacteria</taxon>
        <taxon>Candidatus Daviesiibacteriota</taxon>
    </lineage>
</organism>
<name>A0A1F5JV40_9BACT</name>
<dbReference type="Gene3D" id="3.40.47.10">
    <property type="match status" value="1"/>
</dbReference>
<dbReference type="EMBL" id="MFCV01000025">
    <property type="protein sequence ID" value="OGE32514.1"/>
    <property type="molecule type" value="Genomic_DNA"/>
</dbReference>
<sequence length="380" mass="39754">MRIQILGTGITKFGELWSKSLLDLATDAALEAINDSRLSINQIDAVFVANMIYGKIANQDHLGALITSALGLKCASFRVEAACASGGLAVHLACQSLMAGTYKNVLVVGVEKMTDVGISEITSALMGAGSDMERKAGLTFPGLYALMAKAHMAKYGTTKKHLAAVSVKNHYHASMNEKAQFPFEITEEKALNSPEICSPFTLFDASPITDGAAAVILSSDLTSGSTNNVYITGSAVASDTVDLAARDSLLELRATKEASVKALKQAGVEIKDIDIAEVHDCFTIAEILAMEDLGFCKKGEGGDFIKKGITRLGGKMPVNTSGGLKACGHPVAATGLKQIIEIADQIRGRAGKRQAEGINCGLAHNVGGSGATVVVHIIQS</sequence>
<gene>
    <name evidence="3" type="ORF">A3C59_01435</name>
</gene>
<dbReference type="InterPro" id="IPR016039">
    <property type="entry name" value="Thiolase-like"/>
</dbReference>
<evidence type="ECO:0000313" key="3">
    <source>
        <dbReference type="EMBL" id="OGE32514.1"/>
    </source>
</evidence>
<feature type="domain" description="Thiolase N-terminal" evidence="1">
    <location>
        <begin position="5"/>
        <end position="219"/>
    </location>
</feature>
<dbReference type="InterPro" id="IPR002155">
    <property type="entry name" value="Thiolase"/>
</dbReference>
<dbReference type="PIRSF" id="PIRSF000429">
    <property type="entry name" value="Ac-CoA_Ac_transf"/>
    <property type="match status" value="1"/>
</dbReference>
<dbReference type="InterPro" id="IPR020616">
    <property type="entry name" value="Thiolase_N"/>
</dbReference>
<proteinExistence type="predicted"/>
<dbReference type="Pfam" id="PF00108">
    <property type="entry name" value="Thiolase_N"/>
    <property type="match status" value="1"/>
</dbReference>
<comment type="caution">
    <text evidence="3">The sequence shown here is derived from an EMBL/GenBank/DDBJ whole genome shotgun (WGS) entry which is preliminary data.</text>
</comment>
<reference evidence="3 4" key="1">
    <citation type="journal article" date="2016" name="Nat. Commun.">
        <title>Thousands of microbial genomes shed light on interconnected biogeochemical processes in an aquifer system.</title>
        <authorList>
            <person name="Anantharaman K."/>
            <person name="Brown C.T."/>
            <person name="Hug L.A."/>
            <person name="Sharon I."/>
            <person name="Castelle C.J."/>
            <person name="Probst A.J."/>
            <person name="Thomas B.C."/>
            <person name="Singh A."/>
            <person name="Wilkins M.J."/>
            <person name="Karaoz U."/>
            <person name="Brodie E.L."/>
            <person name="Williams K.H."/>
            <person name="Hubbard S.S."/>
            <person name="Banfield J.F."/>
        </authorList>
    </citation>
    <scope>NUCLEOTIDE SEQUENCE [LARGE SCALE GENOMIC DNA]</scope>
</reference>
<dbReference type="InterPro" id="IPR055140">
    <property type="entry name" value="Thiolase_C_2"/>
</dbReference>
<dbReference type="STRING" id="1797768.A3C59_01435"/>
<dbReference type="CDD" id="cd00829">
    <property type="entry name" value="SCP-x_thiolase"/>
    <property type="match status" value="1"/>
</dbReference>
<evidence type="ECO:0008006" key="5">
    <source>
        <dbReference type="Google" id="ProtNLM"/>
    </source>
</evidence>
<dbReference type="Pfam" id="PF22691">
    <property type="entry name" value="Thiolase_C_1"/>
    <property type="match status" value="1"/>
</dbReference>
<dbReference type="GO" id="GO:0016747">
    <property type="term" value="F:acyltransferase activity, transferring groups other than amino-acyl groups"/>
    <property type="evidence" value="ECO:0007669"/>
    <property type="project" value="InterPro"/>
</dbReference>
<dbReference type="AlphaFoldDB" id="A0A1F5JV40"/>
<feature type="domain" description="Thiolase C-terminal" evidence="2">
    <location>
        <begin position="236"/>
        <end position="379"/>
    </location>
</feature>
<protein>
    <recommendedName>
        <fullName evidence="5">Acetyl-CoA acetyltransferase</fullName>
    </recommendedName>
</protein>
<dbReference type="NCBIfam" id="NF004720">
    <property type="entry name" value="PRK06064.1"/>
    <property type="match status" value="1"/>
</dbReference>
<evidence type="ECO:0000259" key="1">
    <source>
        <dbReference type="Pfam" id="PF00108"/>
    </source>
</evidence>
<dbReference type="PANTHER" id="PTHR42870">
    <property type="entry name" value="ACETYL-COA C-ACETYLTRANSFERASE"/>
    <property type="match status" value="1"/>
</dbReference>
<evidence type="ECO:0000313" key="4">
    <source>
        <dbReference type="Proteomes" id="UP000176902"/>
    </source>
</evidence>
<evidence type="ECO:0000259" key="2">
    <source>
        <dbReference type="Pfam" id="PF22691"/>
    </source>
</evidence>
<accession>A0A1F5JV40</accession>
<dbReference type="Proteomes" id="UP000176902">
    <property type="component" value="Unassembled WGS sequence"/>
</dbReference>
<dbReference type="PANTHER" id="PTHR42870:SF6">
    <property type="entry name" value="ACETYL-COA C-ACYLTRANSFERASE"/>
    <property type="match status" value="1"/>
</dbReference>
<dbReference type="SUPFAM" id="SSF53901">
    <property type="entry name" value="Thiolase-like"/>
    <property type="match status" value="1"/>
</dbReference>